<dbReference type="EMBL" id="AP028913">
    <property type="protein sequence ID" value="BES94444.1"/>
    <property type="molecule type" value="Genomic_DNA"/>
</dbReference>
<gene>
    <name evidence="3" type="ORF">NTJ_07253</name>
</gene>
<dbReference type="Gene3D" id="2.70.220.10">
    <property type="entry name" value="Ganglioside GM2 activator"/>
    <property type="match status" value="1"/>
</dbReference>
<name>A0ABN7ASK5_9HEMI</name>
<accession>A0ABN7ASK5</accession>
<reference evidence="3 4" key="1">
    <citation type="submission" date="2023-09" db="EMBL/GenBank/DDBJ databases">
        <title>Nesidiocoris tenuis whole genome shotgun sequence.</title>
        <authorList>
            <person name="Shibata T."/>
            <person name="Shimoda M."/>
            <person name="Kobayashi T."/>
            <person name="Uehara T."/>
        </authorList>
    </citation>
    <scope>NUCLEOTIDE SEQUENCE [LARGE SCALE GENOMIC DNA]</scope>
    <source>
        <strain evidence="3 4">Japan</strain>
    </source>
</reference>
<keyword evidence="4" id="KW-1185">Reference proteome</keyword>
<evidence type="ECO:0000256" key="2">
    <source>
        <dbReference type="SAM" id="SignalP"/>
    </source>
</evidence>
<proteinExistence type="predicted"/>
<organism evidence="3 4">
    <name type="scientific">Nesidiocoris tenuis</name>
    <dbReference type="NCBI Taxonomy" id="355587"/>
    <lineage>
        <taxon>Eukaryota</taxon>
        <taxon>Metazoa</taxon>
        <taxon>Ecdysozoa</taxon>
        <taxon>Arthropoda</taxon>
        <taxon>Hexapoda</taxon>
        <taxon>Insecta</taxon>
        <taxon>Pterygota</taxon>
        <taxon>Neoptera</taxon>
        <taxon>Paraneoptera</taxon>
        <taxon>Hemiptera</taxon>
        <taxon>Heteroptera</taxon>
        <taxon>Panheteroptera</taxon>
        <taxon>Cimicomorpha</taxon>
        <taxon>Miridae</taxon>
        <taxon>Dicyphina</taxon>
        <taxon>Nesidiocoris</taxon>
    </lineage>
</organism>
<evidence type="ECO:0000313" key="4">
    <source>
        <dbReference type="Proteomes" id="UP001307889"/>
    </source>
</evidence>
<dbReference type="Proteomes" id="UP001307889">
    <property type="component" value="Chromosome 5"/>
</dbReference>
<protein>
    <submittedName>
        <fullName evidence="3">Retrotransposon protein</fullName>
    </submittedName>
</protein>
<evidence type="ECO:0000256" key="1">
    <source>
        <dbReference type="ARBA" id="ARBA00022729"/>
    </source>
</evidence>
<keyword evidence="1 2" id="KW-0732">Signal</keyword>
<dbReference type="InterPro" id="IPR036846">
    <property type="entry name" value="GM2-AP_sf"/>
</dbReference>
<evidence type="ECO:0000313" key="3">
    <source>
        <dbReference type="EMBL" id="BES94444.1"/>
    </source>
</evidence>
<feature type="chain" id="PRO_5046137335" evidence="2">
    <location>
        <begin position="18"/>
        <end position="181"/>
    </location>
</feature>
<feature type="signal peptide" evidence="2">
    <location>
        <begin position="1"/>
        <end position="17"/>
    </location>
</feature>
<sequence>MLIYIFCAAVVMHSGAAKDFMGPFDTIIKQPFICEDEGTREIYLNETIIRKTGKRSFTLSTKVYLTLPFSDDLQIKANFAVWGNGGWRPNFLTLTGPACSLFRDRAPDLFIEAAKASNLPEECPIANGHYDWVGIDAMPKIDIEQLPYNKYKIDIEFYNDGILVGCIGFITLIVPKEKKSG</sequence>